<keyword evidence="2" id="KW-1185">Reference proteome</keyword>
<dbReference type="RefSeq" id="WP_338047179.1">
    <property type="nucleotide sequence ID" value="NZ_JAFBFI010000003.1"/>
</dbReference>
<organism evidence="1 2">
    <name type="scientific">Peribacillus deserti</name>
    <dbReference type="NCBI Taxonomy" id="673318"/>
    <lineage>
        <taxon>Bacteria</taxon>
        <taxon>Bacillati</taxon>
        <taxon>Bacillota</taxon>
        <taxon>Bacilli</taxon>
        <taxon>Bacillales</taxon>
        <taxon>Bacillaceae</taxon>
        <taxon>Peribacillus</taxon>
    </lineage>
</organism>
<evidence type="ECO:0000313" key="1">
    <source>
        <dbReference type="EMBL" id="MBM7691575.1"/>
    </source>
</evidence>
<dbReference type="Proteomes" id="UP000823486">
    <property type="component" value="Unassembled WGS sequence"/>
</dbReference>
<sequence>MFRQSIRNSKLAIQVDKLGVPATGRNWKTISRLVAMSDEMAKVSD</sequence>
<gene>
    <name evidence="1" type="ORF">JOC77_000982</name>
</gene>
<accession>A0ABS2QEX0</accession>
<reference evidence="1 2" key="1">
    <citation type="submission" date="2021-01" db="EMBL/GenBank/DDBJ databases">
        <title>Genomic Encyclopedia of Type Strains, Phase IV (KMG-IV): sequencing the most valuable type-strain genomes for metagenomic binning, comparative biology and taxonomic classification.</title>
        <authorList>
            <person name="Goeker M."/>
        </authorList>
    </citation>
    <scope>NUCLEOTIDE SEQUENCE [LARGE SCALE GENOMIC DNA]</scope>
    <source>
        <strain evidence="1 2">DSM 105482</strain>
    </source>
</reference>
<evidence type="ECO:0000313" key="2">
    <source>
        <dbReference type="Proteomes" id="UP000823486"/>
    </source>
</evidence>
<protein>
    <submittedName>
        <fullName evidence="1">Uncharacterized protein</fullName>
    </submittedName>
</protein>
<proteinExistence type="predicted"/>
<name>A0ABS2QEX0_9BACI</name>
<dbReference type="EMBL" id="JAFBFI010000003">
    <property type="protein sequence ID" value="MBM7691575.1"/>
    <property type="molecule type" value="Genomic_DNA"/>
</dbReference>
<comment type="caution">
    <text evidence="1">The sequence shown here is derived from an EMBL/GenBank/DDBJ whole genome shotgun (WGS) entry which is preliminary data.</text>
</comment>